<evidence type="ECO:0000313" key="1">
    <source>
        <dbReference type="EMBL" id="CAI2187483.1"/>
    </source>
</evidence>
<dbReference type="EMBL" id="CAMKVN010004656">
    <property type="protein sequence ID" value="CAI2187483.1"/>
    <property type="molecule type" value="Genomic_DNA"/>
</dbReference>
<dbReference type="AlphaFoldDB" id="A0A9W4SZV1"/>
<dbReference type="OrthoDB" id="10261027at2759"/>
<comment type="caution">
    <text evidence="1">The sequence shown here is derived from an EMBL/GenBank/DDBJ whole genome shotgun (WGS) entry which is preliminary data.</text>
</comment>
<dbReference type="InterPro" id="IPR011009">
    <property type="entry name" value="Kinase-like_dom_sf"/>
</dbReference>
<dbReference type="Gene3D" id="1.10.510.10">
    <property type="entry name" value="Transferase(Phosphotransferase) domain 1"/>
    <property type="match status" value="1"/>
</dbReference>
<proteinExistence type="predicted"/>
<name>A0A9W4SZV1_9GLOM</name>
<keyword evidence="2" id="KW-1185">Reference proteome</keyword>
<feature type="non-terminal residue" evidence="1">
    <location>
        <position position="100"/>
    </location>
</feature>
<sequence>MLIVIIDAGLCEEYDIDLAIEISQGRREIIVPDTPEEYVNIYTECWDNEPDNRPDMIQVVDRLDSIITKPNIKENKQMNIDDEAKLQSLALQRSSVIASS</sequence>
<dbReference type="SUPFAM" id="SSF56112">
    <property type="entry name" value="Protein kinase-like (PK-like)"/>
    <property type="match status" value="1"/>
</dbReference>
<organism evidence="1 2">
    <name type="scientific">Funneliformis geosporum</name>
    <dbReference type="NCBI Taxonomy" id="1117311"/>
    <lineage>
        <taxon>Eukaryota</taxon>
        <taxon>Fungi</taxon>
        <taxon>Fungi incertae sedis</taxon>
        <taxon>Mucoromycota</taxon>
        <taxon>Glomeromycotina</taxon>
        <taxon>Glomeromycetes</taxon>
        <taxon>Glomerales</taxon>
        <taxon>Glomeraceae</taxon>
        <taxon>Funneliformis</taxon>
    </lineage>
</organism>
<gene>
    <name evidence="1" type="ORF">FWILDA_LOCUS13103</name>
</gene>
<evidence type="ECO:0000313" key="2">
    <source>
        <dbReference type="Proteomes" id="UP001153678"/>
    </source>
</evidence>
<reference evidence="1" key="1">
    <citation type="submission" date="2022-08" db="EMBL/GenBank/DDBJ databases">
        <authorList>
            <person name="Kallberg Y."/>
            <person name="Tangrot J."/>
            <person name="Rosling A."/>
        </authorList>
    </citation>
    <scope>NUCLEOTIDE SEQUENCE</scope>
    <source>
        <strain evidence="1">Wild A</strain>
    </source>
</reference>
<dbReference type="Proteomes" id="UP001153678">
    <property type="component" value="Unassembled WGS sequence"/>
</dbReference>
<protein>
    <submittedName>
        <fullName evidence="1">13174_t:CDS:1</fullName>
    </submittedName>
</protein>
<accession>A0A9W4SZV1</accession>